<evidence type="ECO:0000313" key="2">
    <source>
        <dbReference type="EMBL" id="SHN70953.1"/>
    </source>
</evidence>
<organism evidence="2 3">
    <name type="scientific">Desulfovibrio litoralis DSM 11393</name>
    <dbReference type="NCBI Taxonomy" id="1121455"/>
    <lineage>
        <taxon>Bacteria</taxon>
        <taxon>Pseudomonadati</taxon>
        <taxon>Thermodesulfobacteriota</taxon>
        <taxon>Desulfovibrionia</taxon>
        <taxon>Desulfovibrionales</taxon>
        <taxon>Desulfovibrionaceae</taxon>
        <taxon>Desulfovibrio</taxon>
    </lineage>
</organism>
<gene>
    <name evidence="2" type="ORF">SAMN02745728_02114</name>
</gene>
<dbReference type="EMBL" id="FRDI01000014">
    <property type="protein sequence ID" value="SHN70953.1"/>
    <property type="molecule type" value="Genomic_DNA"/>
</dbReference>
<reference evidence="2 3" key="1">
    <citation type="submission" date="2016-12" db="EMBL/GenBank/DDBJ databases">
        <authorList>
            <person name="Song W.-J."/>
            <person name="Kurnit D.M."/>
        </authorList>
    </citation>
    <scope>NUCLEOTIDE SEQUENCE [LARGE SCALE GENOMIC DNA]</scope>
    <source>
        <strain evidence="2 3">DSM 11393</strain>
    </source>
</reference>
<dbReference type="AlphaFoldDB" id="A0A1M7TJZ0"/>
<dbReference type="Proteomes" id="UP000186469">
    <property type="component" value="Unassembled WGS sequence"/>
</dbReference>
<evidence type="ECO:0000313" key="3">
    <source>
        <dbReference type="Proteomes" id="UP000186469"/>
    </source>
</evidence>
<proteinExistence type="predicted"/>
<feature type="chain" id="PRO_5012207104" description="YARHG domain-containing protein" evidence="1">
    <location>
        <begin position="24"/>
        <end position="356"/>
    </location>
</feature>
<accession>A0A1M7TJZ0</accession>
<evidence type="ECO:0000256" key="1">
    <source>
        <dbReference type="SAM" id="SignalP"/>
    </source>
</evidence>
<keyword evidence="1" id="KW-0732">Signal</keyword>
<feature type="signal peptide" evidence="1">
    <location>
        <begin position="1"/>
        <end position="23"/>
    </location>
</feature>
<keyword evidence="3" id="KW-1185">Reference proteome</keyword>
<dbReference type="STRING" id="1121455.SAMN02745728_02114"/>
<evidence type="ECO:0008006" key="4">
    <source>
        <dbReference type="Google" id="ProtNLM"/>
    </source>
</evidence>
<name>A0A1M7TJZ0_9BACT</name>
<sequence>MKRICFLYCMIFVFLLMPNIVGATQSRDDGLSQFMFGISYNELLDTGDIRSHKAEFLAGEEIQGVFEEYDTLLYDKKNGYMELHLDASPCDCPGKITAAAYAKRNGGYLFLRNKETTCIYRHVNGIVASEPITSYMPVGFGLQMFLPEHFSLPKNDEAAFFLTAEIPRQGTTTTLQLKQIPFGLYVPSTTLLIDDAPLALADKAKEVEQINDPQLSLENGSFYKTYHNIHESALIFFDPEQFNDEAYPTELPKKELQDMLLSGNLSAIGEKDRHILEKLGAYASSYPPITLEHMSERFRFFYMVYQVEQNLVWDTCTMEWDSVAGRFRITKKWLSRKKPASFLEFLRDADFWVAAC</sequence>
<dbReference type="RefSeq" id="WP_072697789.1">
    <property type="nucleotide sequence ID" value="NZ_FRDI01000014.1"/>
</dbReference>
<protein>
    <recommendedName>
        <fullName evidence="4">YARHG domain-containing protein</fullName>
    </recommendedName>
</protein>